<feature type="region of interest" description="Disordered" evidence="1">
    <location>
        <begin position="1"/>
        <end position="25"/>
    </location>
</feature>
<sequence>MQVVSGGSGLANRTSGSSGYGPSGGTYASSAPTDGYGLDSGLCGRTLNYPNYGFMVSKFNYTPTSANNGTYVIDFHLQS</sequence>
<evidence type="ECO:0000256" key="1">
    <source>
        <dbReference type="SAM" id="MobiDB-lite"/>
    </source>
</evidence>
<organism evidence="2 3">
    <name type="scientific">Campylobacter hyointestinalis subsp. hyointestinalis</name>
    <dbReference type="NCBI Taxonomy" id="91352"/>
    <lineage>
        <taxon>Bacteria</taxon>
        <taxon>Pseudomonadati</taxon>
        <taxon>Campylobacterota</taxon>
        <taxon>Epsilonproteobacteria</taxon>
        <taxon>Campylobacterales</taxon>
        <taxon>Campylobacteraceae</taxon>
        <taxon>Campylobacter</taxon>
    </lineage>
</organism>
<dbReference type="AlphaFoldDB" id="A0A9W5APC1"/>
<gene>
    <name evidence="2" type="ORF">ERS739220_00868</name>
</gene>
<reference evidence="2 3" key="1">
    <citation type="submission" date="2015-11" db="EMBL/GenBank/DDBJ databases">
        <authorList>
            <consortium name="Pathogen Informatics"/>
        </authorList>
    </citation>
    <scope>NUCLEOTIDE SEQUENCE [LARGE SCALE GENOMIC DNA]</scope>
    <source>
        <strain evidence="2 3">006A-0191</strain>
    </source>
</reference>
<accession>A0A9W5APC1</accession>
<comment type="caution">
    <text evidence="2">The sequence shown here is derived from an EMBL/GenBank/DDBJ whole genome shotgun (WGS) entry which is preliminary data.</text>
</comment>
<evidence type="ECO:0000313" key="3">
    <source>
        <dbReference type="Proteomes" id="UP000052257"/>
    </source>
</evidence>
<proteinExistence type="predicted"/>
<evidence type="ECO:0000313" key="2">
    <source>
        <dbReference type="EMBL" id="CUU77455.1"/>
    </source>
</evidence>
<protein>
    <submittedName>
        <fullName evidence="2">Uncharacterized protein</fullName>
    </submittedName>
</protein>
<dbReference type="EMBL" id="FAUW01000002">
    <property type="protein sequence ID" value="CUU77455.1"/>
    <property type="molecule type" value="Genomic_DNA"/>
</dbReference>
<name>A0A9W5APC1_CAMHY</name>
<dbReference type="Proteomes" id="UP000052257">
    <property type="component" value="Unassembled WGS sequence"/>
</dbReference>